<dbReference type="EMBL" id="JASPKZ010007826">
    <property type="protein sequence ID" value="KAJ9582121.1"/>
    <property type="molecule type" value="Genomic_DNA"/>
</dbReference>
<protein>
    <recommendedName>
        <fullName evidence="1">Ig-like domain-containing protein</fullName>
    </recommendedName>
</protein>
<feature type="non-terminal residue" evidence="2">
    <location>
        <position position="1"/>
    </location>
</feature>
<dbReference type="PANTHER" id="PTHR21261">
    <property type="entry name" value="BEAT PROTEIN"/>
    <property type="match status" value="1"/>
</dbReference>
<evidence type="ECO:0000313" key="3">
    <source>
        <dbReference type="Proteomes" id="UP001233999"/>
    </source>
</evidence>
<dbReference type="InterPro" id="IPR007110">
    <property type="entry name" value="Ig-like_dom"/>
</dbReference>
<feature type="domain" description="Ig-like" evidence="1">
    <location>
        <begin position="7"/>
        <end position="128"/>
    </location>
</feature>
<dbReference type="AlphaFoldDB" id="A0AAD7ZKR0"/>
<dbReference type="InterPro" id="IPR036179">
    <property type="entry name" value="Ig-like_dom_sf"/>
</dbReference>
<gene>
    <name evidence="2" type="ORF">L9F63_003535</name>
</gene>
<proteinExistence type="predicted"/>
<keyword evidence="3" id="KW-1185">Reference proteome</keyword>
<dbReference type="InterPro" id="IPR013783">
    <property type="entry name" value="Ig-like_fold"/>
</dbReference>
<reference evidence="2" key="1">
    <citation type="journal article" date="2023" name="IScience">
        <title>Live-bearing cockroach genome reveals convergent evolutionary mechanisms linked to viviparity in insects and beyond.</title>
        <authorList>
            <person name="Fouks B."/>
            <person name="Harrison M.C."/>
            <person name="Mikhailova A.A."/>
            <person name="Marchal E."/>
            <person name="English S."/>
            <person name="Carruthers M."/>
            <person name="Jennings E.C."/>
            <person name="Chiamaka E.L."/>
            <person name="Frigard R.A."/>
            <person name="Pippel M."/>
            <person name="Attardo G.M."/>
            <person name="Benoit J.B."/>
            <person name="Bornberg-Bauer E."/>
            <person name="Tobe S.S."/>
        </authorList>
    </citation>
    <scope>NUCLEOTIDE SEQUENCE</scope>
    <source>
        <strain evidence="2">Stay&amp;Tobe</strain>
    </source>
</reference>
<feature type="non-terminal residue" evidence="2">
    <location>
        <position position="232"/>
    </location>
</feature>
<sequence length="232" mass="26384">FSGAVGIQITDLRVPPAVRNNSGSGALLDCEYTLKSDELAADAYSGLVVKWYFNNSPSPVYQWIPGQKPQDLGILKGKLDLNYRASEHAATMHRALYIPNPTTELSGEYKCLVSTFSDEDFMTKKMVVFVYFRNLFHEKYNECYAQISGSVREYPKRPTLVLSQSRSPVMKHSYKEVLSSCMNRFETIRKVLDSGIVKFDMPWSVSVHLSGFHSLRFRRELASHPSMLSHLK</sequence>
<evidence type="ECO:0000313" key="2">
    <source>
        <dbReference type="EMBL" id="KAJ9582121.1"/>
    </source>
</evidence>
<organism evidence="2 3">
    <name type="scientific">Diploptera punctata</name>
    <name type="common">Pacific beetle cockroach</name>
    <dbReference type="NCBI Taxonomy" id="6984"/>
    <lineage>
        <taxon>Eukaryota</taxon>
        <taxon>Metazoa</taxon>
        <taxon>Ecdysozoa</taxon>
        <taxon>Arthropoda</taxon>
        <taxon>Hexapoda</taxon>
        <taxon>Insecta</taxon>
        <taxon>Pterygota</taxon>
        <taxon>Neoptera</taxon>
        <taxon>Polyneoptera</taxon>
        <taxon>Dictyoptera</taxon>
        <taxon>Blattodea</taxon>
        <taxon>Blaberoidea</taxon>
        <taxon>Blaberidae</taxon>
        <taxon>Diplopterinae</taxon>
        <taxon>Diploptera</taxon>
    </lineage>
</organism>
<dbReference type="PROSITE" id="PS50835">
    <property type="entry name" value="IG_LIKE"/>
    <property type="match status" value="1"/>
</dbReference>
<comment type="caution">
    <text evidence="2">The sequence shown here is derived from an EMBL/GenBank/DDBJ whole genome shotgun (WGS) entry which is preliminary data.</text>
</comment>
<dbReference type="Gene3D" id="2.60.40.10">
    <property type="entry name" value="Immunoglobulins"/>
    <property type="match status" value="1"/>
</dbReference>
<dbReference type="Proteomes" id="UP001233999">
    <property type="component" value="Unassembled WGS sequence"/>
</dbReference>
<accession>A0AAD7ZKR0</accession>
<name>A0AAD7ZKR0_DIPPU</name>
<evidence type="ECO:0000259" key="1">
    <source>
        <dbReference type="PROSITE" id="PS50835"/>
    </source>
</evidence>
<reference evidence="2" key="2">
    <citation type="submission" date="2023-05" db="EMBL/GenBank/DDBJ databases">
        <authorList>
            <person name="Fouks B."/>
        </authorList>
    </citation>
    <scope>NUCLEOTIDE SEQUENCE</scope>
    <source>
        <strain evidence="2">Stay&amp;Tobe</strain>
        <tissue evidence="2">Testes</tissue>
    </source>
</reference>
<dbReference type="PANTHER" id="PTHR21261:SF2">
    <property type="entry name" value="GH04238P-RELATED"/>
    <property type="match status" value="1"/>
</dbReference>
<dbReference type="SUPFAM" id="SSF48726">
    <property type="entry name" value="Immunoglobulin"/>
    <property type="match status" value="1"/>
</dbReference>